<name>U2RNI8_EUBRA</name>
<proteinExistence type="predicted"/>
<dbReference type="Proteomes" id="UP000016608">
    <property type="component" value="Unassembled WGS sequence"/>
</dbReference>
<sequence length="41" mass="5106">MIFGRRHYFTVSRLFLPVISCFHAKIITSIMYERMNWLIWK</sequence>
<keyword evidence="2" id="KW-1185">Reference proteome</keyword>
<protein>
    <submittedName>
        <fullName evidence="1">Uncharacterized protein</fullName>
    </submittedName>
</protein>
<reference evidence="1 2" key="1">
    <citation type="submission" date="2013-06" db="EMBL/GenBank/DDBJ databases">
        <authorList>
            <person name="Weinstock G."/>
            <person name="Sodergren E."/>
            <person name="Lobos E.A."/>
            <person name="Fulton L."/>
            <person name="Fulton R."/>
            <person name="Courtney L."/>
            <person name="Fronick C."/>
            <person name="O'Laughlin M."/>
            <person name="Godfrey J."/>
            <person name="Wilson R.M."/>
            <person name="Miner T."/>
            <person name="Farmer C."/>
            <person name="Delehaunty K."/>
            <person name="Cordes M."/>
            <person name="Minx P."/>
            <person name="Tomlinson C."/>
            <person name="Chen J."/>
            <person name="Wollam A."/>
            <person name="Pepin K.H."/>
            <person name="Bhonagiri V."/>
            <person name="Zhang X."/>
            <person name="Warren W."/>
            <person name="Mitreva M."/>
            <person name="Mardis E.R."/>
            <person name="Wilson R.K."/>
        </authorList>
    </citation>
    <scope>NUCLEOTIDE SEQUENCE [LARGE SCALE GENOMIC DNA]</scope>
    <source>
        <strain evidence="1 2">ATCC 29099</strain>
    </source>
</reference>
<dbReference type="EMBL" id="AWVJ01000010">
    <property type="protein sequence ID" value="ERK52287.1"/>
    <property type="molecule type" value="Genomic_DNA"/>
</dbReference>
<dbReference type="AlphaFoldDB" id="U2RNI8"/>
<dbReference type="HOGENOM" id="CLU_3270263_0_0_9"/>
<gene>
    <name evidence="1" type="ORF">HMPREF0373_00205</name>
</gene>
<organism evidence="1 2">
    <name type="scientific">Eubacterium ramulus ATCC 29099</name>
    <dbReference type="NCBI Taxonomy" id="1256908"/>
    <lineage>
        <taxon>Bacteria</taxon>
        <taxon>Bacillati</taxon>
        <taxon>Bacillota</taxon>
        <taxon>Clostridia</taxon>
        <taxon>Eubacteriales</taxon>
        <taxon>Eubacteriaceae</taxon>
        <taxon>Eubacterium</taxon>
    </lineage>
</organism>
<accession>U2RNI8</accession>
<comment type="caution">
    <text evidence="1">The sequence shown here is derived from an EMBL/GenBank/DDBJ whole genome shotgun (WGS) entry which is preliminary data.</text>
</comment>
<evidence type="ECO:0000313" key="2">
    <source>
        <dbReference type="Proteomes" id="UP000016608"/>
    </source>
</evidence>
<evidence type="ECO:0000313" key="1">
    <source>
        <dbReference type="EMBL" id="ERK52287.1"/>
    </source>
</evidence>